<organism evidence="4 5">
    <name type="scientific">Homoserinimonas hongtaonis</name>
    <dbReference type="NCBI Taxonomy" id="2079791"/>
    <lineage>
        <taxon>Bacteria</taxon>
        <taxon>Bacillati</taxon>
        <taxon>Actinomycetota</taxon>
        <taxon>Actinomycetes</taxon>
        <taxon>Micrococcales</taxon>
        <taxon>Microbacteriaceae</taxon>
        <taxon>Homoserinimonas</taxon>
    </lineage>
</organism>
<dbReference type="EMBL" id="QEEX01000001">
    <property type="protein sequence ID" value="PWB98333.1"/>
    <property type="molecule type" value="Genomic_DNA"/>
</dbReference>
<dbReference type="PANTHER" id="PTHR30466:SF11">
    <property type="entry name" value="FLAVIN-DEPENDENT MONOOXYGENASE, REDUCTASE SUBUNIT HSAB"/>
    <property type="match status" value="1"/>
</dbReference>
<dbReference type="Pfam" id="PF01613">
    <property type="entry name" value="Flavin_Reduct"/>
    <property type="match status" value="1"/>
</dbReference>
<evidence type="ECO:0000259" key="3">
    <source>
        <dbReference type="SMART" id="SM00903"/>
    </source>
</evidence>
<dbReference type="InterPro" id="IPR002563">
    <property type="entry name" value="Flavin_Rdtase-like_dom"/>
</dbReference>
<name>A0A2U1T3J0_9MICO</name>
<sequence>MKLPAIDPQVFRTVMSHFATGVVVVTGRDADGTPAGMTAQSFSSLSIDPPLVLVSPARSSTSWPKIEPQGVFAVNVLSAEQAPLSRTFARSGGDKFADAPWHEGELAIPLLDGALAHIECTLEAEYPGGDHLIVVGKVAALHTDFSGDTLEPLLFYRSAYRTLGAQQPTIP</sequence>
<keyword evidence="2" id="KW-0560">Oxidoreductase</keyword>
<dbReference type="GO" id="GO:0042602">
    <property type="term" value="F:riboflavin reductase (NADPH) activity"/>
    <property type="evidence" value="ECO:0007669"/>
    <property type="project" value="TreeGrafter"/>
</dbReference>
<dbReference type="KEGG" id="salc:C2138_02410"/>
<comment type="caution">
    <text evidence="4">The sequence shown here is derived from an EMBL/GenBank/DDBJ whole genome shotgun (WGS) entry which is preliminary data.</text>
</comment>
<dbReference type="OrthoDB" id="9792858at2"/>
<dbReference type="RefSeq" id="WP_108515252.1">
    <property type="nucleotide sequence ID" value="NZ_CP026951.1"/>
</dbReference>
<gene>
    <name evidence="4" type="ORF">DF220_11180</name>
</gene>
<evidence type="ECO:0000256" key="2">
    <source>
        <dbReference type="ARBA" id="ARBA00023002"/>
    </source>
</evidence>
<dbReference type="AlphaFoldDB" id="A0A2U1T3J0"/>
<dbReference type="SMART" id="SM00903">
    <property type="entry name" value="Flavin_Reduct"/>
    <property type="match status" value="1"/>
</dbReference>
<proteinExistence type="inferred from homology"/>
<dbReference type="Gene3D" id="2.30.110.10">
    <property type="entry name" value="Electron Transport, Fmn-binding Protein, Chain A"/>
    <property type="match status" value="1"/>
</dbReference>
<dbReference type="GO" id="GO:0010181">
    <property type="term" value="F:FMN binding"/>
    <property type="evidence" value="ECO:0007669"/>
    <property type="project" value="InterPro"/>
</dbReference>
<dbReference type="InterPro" id="IPR012349">
    <property type="entry name" value="Split_barrel_FMN-bd"/>
</dbReference>
<evidence type="ECO:0000313" key="5">
    <source>
        <dbReference type="Proteomes" id="UP000244978"/>
    </source>
</evidence>
<feature type="domain" description="Flavin reductase like" evidence="3">
    <location>
        <begin position="15"/>
        <end position="162"/>
    </location>
</feature>
<reference evidence="5" key="1">
    <citation type="submission" date="2018-04" db="EMBL/GenBank/DDBJ databases">
        <authorList>
            <person name="Liu S."/>
            <person name="Wang Z."/>
            <person name="Li J."/>
        </authorList>
    </citation>
    <scope>NUCLEOTIDE SEQUENCE [LARGE SCALE GENOMIC DNA]</scope>
    <source>
        <strain evidence="5">S1194</strain>
    </source>
</reference>
<dbReference type="SUPFAM" id="SSF50475">
    <property type="entry name" value="FMN-binding split barrel"/>
    <property type="match status" value="1"/>
</dbReference>
<evidence type="ECO:0000313" key="4">
    <source>
        <dbReference type="EMBL" id="PWB98333.1"/>
    </source>
</evidence>
<comment type="similarity">
    <text evidence="1">Belongs to the non-flavoprotein flavin reductase family.</text>
</comment>
<accession>A0A2U1T3J0</accession>
<keyword evidence="5" id="KW-1185">Reference proteome</keyword>
<dbReference type="InterPro" id="IPR050268">
    <property type="entry name" value="NADH-dep_flavin_reductase"/>
</dbReference>
<dbReference type="Proteomes" id="UP000244978">
    <property type="component" value="Unassembled WGS sequence"/>
</dbReference>
<protein>
    <submittedName>
        <fullName evidence="4">Flavin reductase</fullName>
    </submittedName>
</protein>
<dbReference type="PANTHER" id="PTHR30466">
    <property type="entry name" value="FLAVIN REDUCTASE"/>
    <property type="match status" value="1"/>
</dbReference>
<evidence type="ECO:0000256" key="1">
    <source>
        <dbReference type="ARBA" id="ARBA00008898"/>
    </source>
</evidence>